<evidence type="ECO:0000256" key="4">
    <source>
        <dbReference type="ARBA" id="ARBA00022679"/>
    </source>
</evidence>
<organism evidence="11 12">
    <name type="scientific">Daphnia magna</name>
    <dbReference type="NCBI Taxonomy" id="35525"/>
    <lineage>
        <taxon>Eukaryota</taxon>
        <taxon>Metazoa</taxon>
        <taxon>Ecdysozoa</taxon>
        <taxon>Arthropoda</taxon>
        <taxon>Crustacea</taxon>
        <taxon>Branchiopoda</taxon>
        <taxon>Diplostraca</taxon>
        <taxon>Cladocera</taxon>
        <taxon>Anomopoda</taxon>
        <taxon>Daphniidae</taxon>
        <taxon>Daphnia</taxon>
    </lineage>
</organism>
<protein>
    <recommendedName>
        <fullName evidence="10">Hexosyltransferase</fullName>
        <ecNumber evidence="10">2.4.1.-</ecNumber>
    </recommendedName>
</protein>
<keyword evidence="7 10" id="KW-1133">Transmembrane helix</keyword>
<dbReference type="Pfam" id="PF01762">
    <property type="entry name" value="Galactosyl_T"/>
    <property type="match status" value="1"/>
</dbReference>
<evidence type="ECO:0000256" key="8">
    <source>
        <dbReference type="ARBA" id="ARBA00023034"/>
    </source>
</evidence>
<comment type="similarity">
    <text evidence="2 10">Belongs to the glycosyltransferase 31 family.</text>
</comment>
<keyword evidence="9 10" id="KW-0472">Membrane</keyword>
<keyword evidence="4" id="KW-0808">Transferase</keyword>
<keyword evidence="5 10" id="KW-0812">Transmembrane</keyword>
<evidence type="ECO:0000313" key="12">
    <source>
        <dbReference type="Proteomes" id="UP001234178"/>
    </source>
</evidence>
<dbReference type="EMBL" id="JAOYFB010000036">
    <property type="protein sequence ID" value="KAK4019794.1"/>
    <property type="molecule type" value="Genomic_DNA"/>
</dbReference>
<dbReference type="Proteomes" id="UP001234178">
    <property type="component" value="Unassembled WGS sequence"/>
</dbReference>
<sequence length="368" mass="41716">MEYLTKPAKMKQLDGCWWTPVGASLPLTNPVTQSRSGGITIQLIAAFLLLVTVGLCFVGRTTTPTEESTTAALLQTKGLLDIRQFDYRLNSPQICAQLTVQPFFLALVHSKANHFRQRQVIRQTWASQRDLIRHVFLIGLADQTGLEGTMDVQSLLESENAKYNDLVQGEFIDHYRNLTYKNLMGLKWVGQYCPSVRFVLKSDDDAFIDVVQLKKFIERTWPSGPSAETLICNVHEDALVQRSGKWAVSHEEYPSKTYPAFCSGLAYVMRPELANKLFRSANKVAALWVDDVFVTGILAASVNVRHFYLNLRYTHQQDDVVQWLGTDLPSNPLPFIVSELDTSRPEWPQLAHRLWNRTCTYNAVDSDS</sequence>
<name>A0ABR0A462_9CRUS</name>
<evidence type="ECO:0000313" key="11">
    <source>
        <dbReference type="EMBL" id="KAK4019794.1"/>
    </source>
</evidence>
<keyword evidence="6 10" id="KW-0735">Signal-anchor</keyword>
<keyword evidence="8 10" id="KW-0333">Golgi apparatus</keyword>
<evidence type="ECO:0000256" key="2">
    <source>
        <dbReference type="ARBA" id="ARBA00008661"/>
    </source>
</evidence>
<accession>A0ABR0A462</accession>
<evidence type="ECO:0000256" key="1">
    <source>
        <dbReference type="ARBA" id="ARBA00004323"/>
    </source>
</evidence>
<evidence type="ECO:0000256" key="5">
    <source>
        <dbReference type="ARBA" id="ARBA00022692"/>
    </source>
</evidence>
<dbReference type="EC" id="2.4.1.-" evidence="10"/>
<keyword evidence="3 10" id="KW-0328">Glycosyltransferase</keyword>
<comment type="caution">
    <text evidence="11">The sequence shown here is derived from an EMBL/GenBank/DDBJ whole genome shotgun (WGS) entry which is preliminary data.</text>
</comment>
<proteinExistence type="inferred from homology"/>
<reference evidence="11 12" key="1">
    <citation type="journal article" date="2023" name="Nucleic Acids Res.">
        <title>The hologenome of Daphnia magna reveals possible DNA methylation and microbiome-mediated evolution of the host genome.</title>
        <authorList>
            <person name="Chaturvedi A."/>
            <person name="Li X."/>
            <person name="Dhandapani V."/>
            <person name="Marshall H."/>
            <person name="Kissane S."/>
            <person name="Cuenca-Cambronero M."/>
            <person name="Asole G."/>
            <person name="Calvet F."/>
            <person name="Ruiz-Romero M."/>
            <person name="Marangio P."/>
            <person name="Guigo R."/>
            <person name="Rago D."/>
            <person name="Mirbahai L."/>
            <person name="Eastwood N."/>
            <person name="Colbourne J.K."/>
            <person name="Zhou J."/>
            <person name="Mallon E."/>
            <person name="Orsini L."/>
        </authorList>
    </citation>
    <scope>NUCLEOTIDE SEQUENCE [LARGE SCALE GENOMIC DNA]</scope>
    <source>
        <strain evidence="11">LRV0_1</strain>
    </source>
</reference>
<evidence type="ECO:0000256" key="9">
    <source>
        <dbReference type="ARBA" id="ARBA00023136"/>
    </source>
</evidence>
<feature type="transmembrane region" description="Helical" evidence="10">
    <location>
        <begin position="39"/>
        <end position="58"/>
    </location>
</feature>
<gene>
    <name evidence="11" type="ORF">OUZ56_001801</name>
</gene>
<dbReference type="PANTHER" id="PTHR11214">
    <property type="entry name" value="BETA-1,3-N-ACETYLGLUCOSAMINYLTRANSFERASE"/>
    <property type="match status" value="1"/>
</dbReference>
<dbReference type="InterPro" id="IPR002659">
    <property type="entry name" value="Glyco_trans_31"/>
</dbReference>
<evidence type="ECO:0000256" key="7">
    <source>
        <dbReference type="ARBA" id="ARBA00022989"/>
    </source>
</evidence>
<evidence type="ECO:0000256" key="3">
    <source>
        <dbReference type="ARBA" id="ARBA00022676"/>
    </source>
</evidence>
<keyword evidence="12" id="KW-1185">Reference proteome</keyword>
<evidence type="ECO:0000256" key="6">
    <source>
        <dbReference type="ARBA" id="ARBA00022968"/>
    </source>
</evidence>
<evidence type="ECO:0000256" key="10">
    <source>
        <dbReference type="RuleBase" id="RU363063"/>
    </source>
</evidence>
<dbReference type="Gene3D" id="3.90.550.50">
    <property type="match status" value="1"/>
</dbReference>
<dbReference type="PANTHER" id="PTHR11214:SF376">
    <property type="entry name" value="HEXOSYLTRANSFERASE"/>
    <property type="match status" value="1"/>
</dbReference>
<comment type="subcellular location">
    <subcellularLocation>
        <location evidence="1 10">Golgi apparatus membrane</location>
        <topology evidence="1 10">Single-pass type II membrane protein</topology>
    </subcellularLocation>
</comment>